<proteinExistence type="predicted"/>
<protein>
    <recommendedName>
        <fullName evidence="3">DDE 3 domain containing protein</fullName>
    </recommendedName>
</protein>
<dbReference type="AlphaFoldDB" id="A0A482VA53"/>
<organism evidence="1 2">
    <name type="scientific">Asbolus verrucosus</name>
    <name type="common">Desert ironclad beetle</name>
    <dbReference type="NCBI Taxonomy" id="1661398"/>
    <lineage>
        <taxon>Eukaryota</taxon>
        <taxon>Metazoa</taxon>
        <taxon>Ecdysozoa</taxon>
        <taxon>Arthropoda</taxon>
        <taxon>Hexapoda</taxon>
        <taxon>Insecta</taxon>
        <taxon>Pterygota</taxon>
        <taxon>Neoptera</taxon>
        <taxon>Endopterygota</taxon>
        <taxon>Coleoptera</taxon>
        <taxon>Polyphaga</taxon>
        <taxon>Cucujiformia</taxon>
        <taxon>Tenebrionidae</taxon>
        <taxon>Pimeliinae</taxon>
        <taxon>Asbolus</taxon>
    </lineage>
</organism>
<dbReference type="OrthoDB" id="10040454at2759"/>
<gene>
    <name evidence="1" type="ORF">BDFB_015043</name>
</gene>
<dbReference type="PANTHER" id="PTHR47326:SF1">
    <property type="entry name" value="HTH PSQ-TYPE DOMAIN-CONTAINING PROTEIN"/>
    <property type="match status" value="1"/>
</dbReference>
<dbReference type="Proteomes" id="UP000292052">
    <property type="component" value="Unassembled WGS sequence"/>
</dbReference>
<comment type="caution">
    <text evidence="1">The sequence shown here is derived from an EMBL/GenBank/DDBJ whole genome shotgun (WGS) entry which is preliminary data.</text>
</comment>
<evidence type="ECO:0008006" key="3">
    <source>
        <dbReference type="Google" id="ProtNLM"/>
    </source>
</evidence>
<dbReference type="EMBL" id="QDEB01122142">
    <property type="protein sequence ID" value="RZB40114.1"/>
    <property type="molecule type" value="Genomic_DNA"/>
</dbReference>
<name>A0A482VA53_ASBVE</name>
<evidence type="ECO:0000313" key="2">
    <source>
        <dbReference type="Proteomes" id="UP000292052"/>
    </source>
</evidence>
<evidence type="ECO:0000313" key="1">
    <source>
        <dbReference type="EMBL" id="RZB40114.1"/>
    </source>
</evidence>
<sequence>MVQEPTKPLKRLSQEIGLSYGTCRTIVKKNLDMHPYKMQSYQALLPADHPRRLAYCHWFNNNLMHIFTELLNWRYRNNILTKFVQQLHDDELQHGYLKQDGATTHTTLDTI</sequence>
<accession>A0A482VA53</accession>
<reference evidence="1 2" key="1">
    <citation type="submission" date="2017-03" db="EMBL/GenBank/DDBJ databases">
        <title>Genome of the blue death feigning beetle - Asbolus verrucosus.</title>
        <authorList>
            <person name="Rider S.D."/>
        </authorList>
    </citation>
    <scope>NUCLEOTIDE SEQUENCE [LARGE SCALE GENOMIC DNA]</scope>
    <source>
        <strain evidence="1">Butters</strain>
        <tissue evidence="1">Head and leg muscle</tissue>
    </source>
</reference>
<dbReference type="PANTHER" id="PTHR47326">
    <property type="entry name" value="TRANSPOSABLE ELEMENT TC3 TRANSPOSASE-LIKE PROTEIN"/>
    <property type="match status" value="1"/>
</dbReference>
<keyword evidence="2" id="KW-1185">Reference proteome</keyword>
<feature type="non-terminal residue" evidence="1">
    <location>
        <position position="111"/>
    </location>
</feature>